<evidence type="ECO:0000313" key="2">
    <source>
        <dbReference type="Proteomes" id="UP000292346"/>
    </source>
</evidence>
<sequence length="202" mass="22858">MTAQARAARAEARLQTAHELLRDLDLIERWSTYGEVTVVGSVGIELVVAPDIDLEIRSKEPRVADGFAVMSILAELPQVRRITYLDARDRHERGQYWKLEYETADETWTVDMWVFGPDALGGGPLAEALREVLTPAARDTILAIKEEAVTRGERALGYWLYQAVLDAGASSYDEYRDWLGDRNIYERTGWLTDPSSRSLRRG</sequence>
<dbReference type="AlphaFoldDB" id="A0A4R0HMT5"/>
<gene>
    <name evidence="1" type="ORF">E0H45_08170</name>
</gene>
<accession>A0A4R0HMT5</accession>
<proteinExistence type="predicted"/>
<keyword evidence="2" id="KW-1185">Reference proteome</keyword>
<evidence type="ECO:0008006" key="3">
    <source>
        <dbReference type="Google" id="ProtNLM"/>
    </source>
</evidence>
<protein>
    <recommendedName>
        <fullName evidence="3">Nucleotidyltransferase-like protein</fullName>
    </recommendedName>
</protein>
<evidence type="ECO:0000313" key="1">
    <source>
        <dbReference type="EMBL" id="TCC11250.1"/>
    </source>
</evidence>
<comment type="caution">
    <text evidence="1">The sequence shown here is derived from an EMBL/GenBank/DDBJ whole genome shotgun (WGS) entry which is preliminary data.</text>
</comment>
<dbReference type="Proteomes" id="UP000292346">
    <property type="component" value="Unassembled WGS sequence"/>
</dbReference>
<dbReference type="RefSeq" id="WP_131335717.1">
    <property type="nucleotide sequence ID" value="NZ_SJJZ01000001.1"/>
</dbReference>
<name>A0A4R0HMT5_9ACTN</name>
<dbReference type="EMBL" id="SJJZ01000001">
    <property type="protein sequence ID" value="TCC11250.1"/>
    <property type="molecule type" value="Genomic_DNA"/>
</dbReference>
<organism evidence="1 2">
    <name type="scientific">Kribbella soli</name>
    <dbReference type="NCBI Taxonomy" id="1124743"/>
    <lineage>
        <taxon>Bacteria</taxon>
        <taxon>Bacillati</taxon>
        <taxon>Actinomycetota</taxon>
        <taxon>Actinomycetes</taxon>
        <taxon>Propionibacteriales</taxon>
        <taxon>Kribbellaceae</taxon>
        <taxon>Kribbella</taxon>
    </lineage>
</organism>
<reference evidence="1 2" key="1">
    <citation type="submission" date="2019-02" db="EMBL/GenBank/DDBJ databases">
        <title>Kribbella capetownensis sp. nov. and Kribbella speibonae sp. nov., isolated from soil.</title>
        <authorList>
            <person name="Curtis S.M."/>
            <person name="Norton I."/>
            <person name="Everest G.J."/>
            <person name="Meyers P.R."/>
        </authorList>
    </citation>
    <scope>NUCLEOTIDE SEQUENCE [LARGE SCALE GENOMIC DNA]</scope>
    <source>
        <strain evidence="1 2">KCTC 29219</strain>
    </source>
</reference>
<dbReference type="OrthoDB" id="7946528at2"/>